<evidence type="ECO:0000256" key="6">
    <source>
        <dbReference type="ARBA" id="ARBA00023065"/>
    </source>
</evidence>
<keyword evidence="8" id="KW-1071">Ligand-gated ion channel</keyword>
<evidence type="ECO:0000259" key="12">
    <source>
        <dbReference type="PROSITE" id="PS50042"/>
    </source>
</evidence>
<evidence type="ECO:0000256" key="9">
    <source>
        <dbReference type="ARBA" id="ARBA00023303"/>
    </source>
</evidence>
<evidence type="ECO:0000256" key="1">
    <source>
        <dbReference type="ARBA" id="ARBA00004141"/>
    </source>
</evidence>
<dbReference type="Pfam" id="PF00520">
    <property type="entry name" value="Ion_trans"/>
    <property type="match status" value="1"/>
</dbReference>
<gene>
    <name evidence="14" type="primary">LOC110761089</name>
</gene>
<keyword evidence="6" id="KW-0406">Ion transport</keyword>
<accession>A0A6P5SQP6</accession>
<keyword evidence="5 11" id="KW-1133">Transmembrane helix</keyword>
<evidence type="ECO:0000256" key="2">
    <source>
        <dbReference type="ARBA" id="ARBA00010486"/>
    </source>
</evidence>
<dbReference type="SUPFAM" id="SSF51206">
    <property type="entry name" value="cAMP-binding domain-like"/>
    <property type="match status" value="4"/>
</dbReference>
<evidence type="ECO:0000256" key="10">
    <source>
        <dbReference type="SAM" id="MobiDB-lite"/>
    </source>
</evidence>
<evidence type="ECO:0000313" key="13">
    <source>
        <dbReference type="Proteomes" id="UP000515124"/>
    </source>
</evidence>
<dbReference type="PANTHER" id="PTHR45651:SF68">
    <property type="entry name" value="ION TRANSPORT DOMAIN-CONTAINING PROTEIN"/>
    <property type="match status" value="1"/>
</dbReference>
<keyword evidence="7 11" id="KW-0472">Membrane</keyword>
<dbReference type="InterPro" id="IPR000595">
    <property type="entry name" value="cNMP-bd_dom"/>
</dbReference>
<name>A0A6P5SQP6_PRUAV</name>
<keyword evidence="9" id="KW-0407">Ion channel</keyword>
<dbReference type="PROSITE" id="PS50042">
    <property type="entry name" value="CNMP_BINDING_3"/>
    <property type="match status" value="2"/>
</dbReference>
<dbReference type="InterPro" id="IPR018490">
    <property type="entry name" value="cNMP-bd_dom_sf"/>
</dbReference>
<dbReference type="CDD" id="cd00038">
    <property type="entry name" value="CAP_ED"/>
    <property type="match status" value="3"/>
</dbReference>
<feature type="domain" description="Cyclic nucleotide-binding" evidence="12">
    <location>
        <begin position="431"/>
        <end position="500"/>
    </location>
</feature>
<comment type="similarity">
    <text evidence="2">Belongs to the cyclic nucleotide-gated cation channel (TC 1.A.1.5) family.</text>
</comment>
<dbReference type="GeneID" id="110761089"/>
<dbReference type="GO" id="GO:0016020">
    <property type="term" value="C:membrane"/>
    <property type="evidence" value="ECO:0007669"/>
    <property type="project" value="UniProtKB-SubCell"/>
</dbReference>
<feature type="domain" description="Cyclic nucleotide-binding" evidence="12">
    <location>
        <begin position="709"/>
        <end position="777"/>
    </location>
</feature>
<dbReference type="Proteomes" id="UP000515124">
    <property type="component" value="Unplaced"/>
</dbReference>
<evidence type="ECO:0000256" key="5">
    <source>
        <dbReference type="ARBA" id="ARBA00022989"/>
    </source>
</evidence>
<keyword evidence="13" id="KW-1185">Reference proteome</keyword>
<keyword evidence="4 11" id="KW-0812">Transmembrane</keyword>
<evidence type="ECO:0000256" key="4">
    <source>
        <dbReference type="ARBA" id="ARBA00022692"/>
    </source>
</evidence>
<dbReference type="PANTHER" id="PTHR45651">
    <property type="entry name" value="CYCLIC NUCLEOTIDE-GATED ION CHANNEL 15-RELATED-RELATED"/>
    <property type="match status" value="1"/>
</dbReference>
<dbReference type="InterPro" id="IPR005821">
    <property type="entry name" value="Ion_trans_dom"/>
</dbReference>
<sequence length="1015" mass="116377">MAATGEENVASAVDDPNSNTITENPAPEDIQKSCLKWNYIFITSCVFAVLLDPLFLYIPILNDDIKCLKLDNNLKITALILRSVTDLFYIANIIFQVCRFENCSPSIKRFLPESCSSKLITSLIKSFRELLPEVSNEVPKPSITKEIWKSSIIVDILAILPLPQVVILIFFSKMRASRSFKKVMNFLVMVQYVPRVLRIYLSCKKSKKPFKGQIALWVKGVLNFFLYILASHVLGAFWYFFAIQRMTSCWQHACRYENGCDPTSFDCNDHHTSRNITVLNDLCPINPSNTDLFDFGIYLNVLQSGILWSTNYPLKFLNSFSWGLRNLSSLASNLQPSTNTWEILFVTFISVIGLLLFVILIGNLQTYVLLDTERLESHRRKMKLEQKLTEKVGPDVEKWLSENGIPLRKKSEVMARARQELEENSAIDVPLLRKMNEQVLIEIAKHLNPMKFTNETIIGEGEPLEMMLFIVDGRVTIKKKECSTELRRHAGDVYGEKLLVWPSWTSFHEGTRPIATESVWASYVEALVLSASDMASIGTRFRSEFDKLEMSHLTDSEWELLTCDKVAMLQQVPKLQTMNKQVLKEMSALLLPDLYRRDVDIIQENRPLSMMFFVTRGEVIKNNKNDRAGNFFGEELVEWALDKCFPEMLPLSTCTATVVSNDAEILYLKPEVLKNFASNDNFVPHFSKIASELDLLTSVRLTRLKKVKNFQKMDKQVLEAISKLLKPRAYSTVNTYIIREKEPLEMMFFVVRGVVSIESDSIIEGSETREMGGFYGEELVHWVTTWASHSSFPAKLPLATGSALRGSRPVKILALTADDLKSVVSDFKSKLFTRETQITLPPSEPLTRDLLTMLKNVERLKHMDEQVLKEISEHLMAEKDQDELKHMDEQVLKEISEHLRAEKYQDEYIIGLNELVEKMFFIVRGVVAVTNEYWTEYRNEVEHSNHSGDDLIDYWVRSKDTAFPKELPISALSFRAIGEVEVLVLMAKDLASVQPRRIRSKTFLLRNRSLQVALN</sequence>
<dbReference type="InterPro" id="IPR014710">
    <property type="entry name" value="RmlC-like_jellyroll"/>
</dbReference>
<comment type="subcellular location">
    <subcellularLocation>
        <location evidence="1">Membrane</location>
        <topology evidence="1">Multi-pass membrane protein</topology>
    </subcellularLocation>
</comment>
<feature type="transmembrane region" description="Helical" evidence="11">
    <location>
        <begin position="152"/>
        <end position="171"/>
    </location>
</feature>
<organism evidence="13 14">
    <name type="scientific">Prunus avium</name>
    <name type="common">Cherry</name>
    <name type="synonym">Cerasus avium</name>
    <dbReference type="NCBI Taxonomy" id="42229"/>
    <lineage>
        <taxon>Eukaryota</taxon>
        <taxon>Viridiplantae</taxon>
        <taxon>Streptophyta</taxon>
        <taxon>Embryophyta</taxon>
        <taxon>Tracheophyta</taxon>
        <taxon>Spermatophyta</taxon>
        <taxon>Magnoliopsida</taxon>
        <taxon>eudicotyledons</taxon>
        <taxon>Gunneridae</taxon>
        <taxon>Pentapetalae</taxon>
        <taxon>rosids</taxon>
        <taxon>fabids</taxon>
        <taxon>Rosales</taxon>
        <taxon>Rosaceae</taxon>
        <taxon>Amygdaloideae</taxon>
        <taxon>Amygdaleae</taxon>
        <taxon>Prunus</taxon>
    </lineage>
</organism>
<feature type="transmembrane region" description="Helical" evidence="11">
    <location>
        <begin position="221"/>
        <end position="241"/>
    </location>
</feature>
<dbReference type="GO" id="GO:0034220">
    <property type="term" value="P:monoatomic ion transmembrane transport"/>
    <property type="evidence" value="ECO:0007669"/>
    <property type="project" value="UniProtKB-KW"/>
</dbReference>
<feature type="region of interest" description="Disordered" evidence="10">
    <location>
        <begin position="1"/>
        <end position="25"/>
    </location>
</feature>
<evidence type="ECO:0000256" key="11">
    <source>
        <dbReference type="SAM" id="Phobius"/>
    </source>
</evidence>
<proteinExistence type="inferred from homology"/>
<reference evidence="14" key="1">
    <citation type="submission" date="2025-08" db="UniProtKB">
        <authorList>
            <consortium name="RefSeq"/>
        </authorList>
    </citation>
    <scope>IDENTIFICATION</scope>
</reference>
<dbReference type="RefSeq" id="XP_021819165.1">
    <property type="nucleotide sequence ID" value="XM_021963473.1"/>
</dbReference>
<feature type="transmembrane region" description="Helical" evidence="11">
    <location>
        <begin position="343"/>
        <end position="370"/>
    </location>
</feature>
<dbReference type="AlphaFoldDB" id="A0A6P5SQP6"/>
<feature type="transmembrane region" description="Helical" evidence="11">
    <location>
        <begin position="39"/>
        <end position="60"/>
    </location>
</feature>
<evidence type="ECO:0000313" key="14">
    <source>
        <dbReference type="RefSeq" id="XP_021819165.1"/>
    </source>
</evidence>
<dbReference type="Gene3D" id="2.60.120.10">
    <property type="entry name" value="Jelly Rolls"/>
    <property type="match status" value="4"/>
</dbReference>
<keyword evidence="3" id="KW-0813">Transport</keyword>
<evidence type="ECO:0000256" key="7">
    <source>
        <dbReference type="ARBA" id="ARBA00023136"/>
    </source>
</evidence>
<evidence type="ECO:0000256" key="8">
    <source>
        <dbReference type="ARBA" id="ARBA00023286"/>
    </source>
</evidence>
<evidence type="ECO:0000256" key="3">
    <source>
        <dbReference type="ARBA" id="ARBA00022448"/>
    </source>
</evidence>
<protein>
    <submittedName>
        <fullName evidence="14">Uncharacterized protein LOC110761089</fullName>
    </submittedName>
</protein>
<dbReference type="SUPFAM" id="SSF81324">
    <property type="entry name" value="Voltage-gated potassium channels"/>
    <property type="match status" value="1"/>
</dbReference>
<dbReference type="KEGG" id="pavi:110761089"/>